<protein>
    <submittedName>
        <fullName evidence="1">Uncharacterized protein</fullName>
    </submittedName>
</protein>
<dbReference type="Gene3D" id="1.10.3230.20">
    <property type="entry name" value="P22 tail accessory factor (Gp4)"/>
    <property type="match status" value="1"/>
</dbReference>
<name>A0A4Y6V874_9PROT</name>
<dbReference type="KEGG" id="ntn:D5366_10340"/>
<sequence length="90" mass="9897">MFKQPLQADLQQNDALNLPPEYWDAIMWSLAARLAPSYGQEASATVTALAKASLSTIRAANSQTPTLSMPSILTPFNNAFYWPGLEIQKL</sequence>
<dbReference type="RefSeq" id="WP_141493550.1">
    <property type="nucleotide sequence ID" value="NZ_CP032485.1"/>
</dbReference>
<dbReference type="Proteomes" id="UP000317214">
    <property type="component" value="Chromosome"/>
</dbReference>
<organism evidence="1 2">
    <name type="scientific">Neokomagataea tanensis</name>
    <dbReference type="NCBI Taxonomy" id="661191"/>
    <lineage>
        <taxon>Bacteria</taxon>
        <taxon>Pseudomonadati</taxon>
        <taxon>Pseudomonadota</taxon>
        <taxon>Alphaproteobacteria</taxon>
        <taxon>Acetobacterales</taxon>
        <taxon>Acetobacteraceae</taxon>
        <taxon>Neokomagataea</taxon>
    </lineage>
</organism>
<dbReference type="InterPro" id="IPR038258">
    <property type="entry name" value="Gp4_sf"/>
</dbReference>
<dbReference type="AlphaFoldDB" id="A0A4Y6V874"/>
<dbReference type="OrthoDB" id="7283662at2"/>
<accession>A0A4Y6V874</accession>
<gene>
    <name evidence="1" type="ORF">D5366_10340</name>
</gene>
<keyword evidence="2" id="KW-1185">Reference proteome</keyword>
<proteinExistence type="predicted"/>
<evidence type="ECO:0000313" key="2">
    <source>
        <dbReference type="Proteomes" id="UP000317214"/>
    </source>
</evidence>
<reference evidence="1 2" key="1">
    <citation type="submission" date="2018-09" db="EMBL/GenBank/DDBJ databases">
        <title>The complete genome sequence of Neokomagataea tanensis NBRC 106556(T).</title>
        <authorList>
            <person name="Chua K.-O."/>
            <person name="See-Too W.-S."/>
            <person name="Hong K.-W."/>
            <person name="Yin W.-F."/>
            <person name="Chan K.-G."/>
        </authorList>
    </citation>
    <scope>NUCLEOTIDE SEQUENCE [LARGE SCALE GENOMIC DNA]</scope>
    <source>
        <strain evidence="2">AH13 \ NBRC 106556</strain>
    </source>
</reference>
<dbReference type="EMBL" id="CP032485">
    <property type="protein sequence ID" value="QDH25544.1"/>
    <property type="molecule type" value="Genomic_DNA"/>
</dbReference>
<dbReference type="Pfam" id="PF11650">
    <property type="entry name" value="P22_Tail-4"/>
    <property type="match status" value="1"/>
</dbReference>
<evidence type="ECO:0000313" key="1">
    <source>
        <dbReference type="EMBL" id="QDH25544.1"/>
    </source>
</evidence>
<dbReference type="InterPro" id="IPR020362">
    <property type="entry name" value="Tail_accessory_Gp4"/>
</dbReference>